<reference evidence="1" key="1">
    <citation type="submission" date="2013-12" db="EMBL/GenBank/DDBJ databases">
        <authorList>
            <person name="Aslett M."/>
        </authorList>
    </citation>
    <scope>NUCLEOTIDE SEQUENCE [LARGE SCALE GENOMIC DNA]</scope>
    <source>
        <strain evidence="1">Lindley</strain>
    </source>
</reference>
<dbReference type="AlphaFoldDB" id="A0A183CCP4"/>
<accession>A0A183CCP4</accession>
<organism evidence="1 2">
    <name type="scientific">Globodera pallida</name>
    <name type="common">Potato cyst nematode worm</name>
    <name type="synonym">Heterodera pallida</name>
    <dbReference type="NCBI Taxonomy" id="36090"/>
    <lineage>
        <taxon>Eukaryota</taxon>
        <taxon>Metazoa</taxon>
        <taxon>Ecdysozoa</taxon>
        <taxon>Nematoda</taxon>
        <taxon>Chromadorea</taxon>
        <taxon>Rhabditida</taxon>
        <taxon>Tylenchina</taxon>
        <taxon>Tylenchomorpha</taxon>
        <taxon>Tylenchoidea</taxon>
        <taxon>Heteroderidae</taxon>
        <taxon>Heteroderinae</taxon>
        <taxon>Globodera</taxon>
    </lineage>
</organism>
<reference evidence="1" key="2">
    <citation type="submission" date="2014-05" db="EMBL/GenBank/DDBJ databases">
        <title>The genome and life-stage specific transcriptomes of Globodera pallida elucidate key aspects of plant parasitism by a cyst nematode.</title>
        <authorList>
            <person name="Cotton J.A."/>
            <person name="Lilley C.J."/>
            <person name="Jones L.M."/>
            <person name="Kikuchi T."/>
            <person name="Reid A.J."/>
            <person name="Thorpe P."/>
            <person name="Tsai I.J."/>
            <person name="Beasley H."/>
            <person name="Blok V."/>
            <person name="Cock P.J.A."/>
            <person name="Van den Akker S.E."/>
            <person name="Holroyd N."/>
            <person name="Hunt M."/>
            <person name="Mantelin S."/>
            <person name="Naghra H."/>
            <person name="Pain A."/>
            <person name="Palomares-Rius J.E."/>
            <person name="Zarowiecki M."/>
            <person name="Berriman M."/>
            <person name="Jones J.T."/>
            <person name="Urwin P.E."/>
        </authorList>
    </citation>
    <scope>NUCLEOTIDE SEQUENCE [LARGE SCALE GENOMIC DNA]</scope>
    <source>
        <strain evidence="1">Lindley</strain>
    </source>
</reference>
<protein>
    <submittedName>
        <fullName evidence="2">F-box domain-containing protein</fullName>
    </submittedName>
</protein>
<dbReference type="Proteomes" id="UP000050741">
    <property type="component" value="Unassembled WGS sequence"/>
</dbReference>
<proteinExistence type="predicted"/>
<name>A0A183CCP4_GLOPA</name>
<evidence type="ECO:0000313" key="1">
    <source>
        <dbReference type="Proteomes" id="UP000050741"/>
    </source>
</evidence>
<reference evidence="2" key="3">
    <citation type="submission" date="2016-06" db="UniProtKB">
        <authorList>
            <consortium name="WormBaseParasite"/>
        </authorList>
    </citation>
    <scope>IDENTIFICATION</scope>
</reference>
<sequence>MKMALISDRLDVLVDVHFKSRKWSFGSMTIYRLSERRTEIVCKHSHERNPISRPLPNNVIGFELISISYVDKTGIEFLRRIRPLLDSSGTNVQIYTADYQSRSWELIRQKIWPLVNNNICGLFLGSSVFDWLRQFSPTILRNCAKLRSIHAFELFPEFPAQDDAGASSCQALAKWLITPRGDGLPKMLHCVHYWARIEGVKGAFVNASEPANFIIKFLENNDFVPFELTNNFTRERLTLRRLNKTITWKSTEFWLLVRCPIGREEDKWTKWEKEAIQWCWFSQRNRINITLRDSDIGGGMDEATASPSEPVK</sequence>
<dbReference type="WBParaSite" id="GPLIN_001064500">
    <property type="protein sequence ID" value="GPLIN_001064500"/>
    <property type="gene ID" value="GPLIN_001064500"/>
</dbReference>
<keyword evidence="1" id="KW-1185">Reference proteome</keyword>
<evidence type="ECO:0000313" key="2">
    <source>
        <dbReference type="WBParaSite" id="GPLIN_001064500"/>
    </source>
</evidence>